<dbReference type="EMBL" id="ML975262">
    <property type="protein sequence ID" value="KAF1837381.1"/>
    <property type="molecule type" value="Genomic_DNA"/>
</dbReference>
<evidence type="ECO:0000313" key="3">
    <source>
        <dbReference type="Proteomes" id="UP000800040"/>
    </source>
</evidence>
<proteinExistence type="predicted"/>
<reference evidence="2" key="1">
    <citation type="submission" date="2020-01" db="EMBL/GenBank/DDBJ databases">
        <authorList>
            <consortium name="DOE Joint Genome Institute"/>
            <person name="Haridas S."/>
            <person name="Albert R."/>
            <person name="Binder M."/>
            <person name="Bloem J."/>
            <person name="Labutti K."/>
            <person name="Salamov A."/>
            <person name="Andreopoulos B."/>
            <person name="Baker S.E."/>
            <person name="Barry K."/>
            <person name="Bills G."/>
            <person name="Bluhm B.H."/>
            <person name="Cannon C."/>
            <person name="Castanera R."/>
            <person name="Culley D.E."/>
            <person name="Daum C."/>
            <person name="Ezra D."/>
            <person name="Gonzalez J.B."/>
            <person name="Henrissat B."/>
            <person name="Kuo A."/>
            <person name="Liang C."/>
            <person name="Lipzen A."/>
            <person name="Lutzoni F."/>
            <person name="Magnuson J."/>
            <person name="Mondo S."/>
            <person name="Nolan M."/>
            <person name="Ohm R."/>
            <person name="Pangilinan J."/>
            <person name="Park H.-J."/>
            <person name="Ramirez L."/>
            <person name="Alfaro M."/>
            <person name="Sun H."/>
            <person name="Tritt A."/>
            <person name="Yoshinaga Y."/>
            <person name="Zwiers L.-H."/>
            <person name="Turgeon B.G."/>
            <person name="Goodwin S.B."/>
            <person name="Spatafora J.W."/>
            <person name="Crous P.W."/>
            <person name="Grigoriev I.V."/>
        </authorList>
    </citation>
    <scope>NUCLEOTIDE SEQUENCE</scope>
    <source>
        <strain evidence="2">P77</strain>
    </source>
</reference>
<dbReference type="Proteomes" id="UP000800040">
    <property type="component" value="Unassembled WGS sequence"/>
</dbReference>
<sequence length="108" mass="12107">MVIVWCSVELVLGGRVTAWMCAINALRRGLRDSGRGSQSSKCNCTLKLNIHTITQVPSHRKRPLPLFLLRHATHNPHIRRPSHQPANFLPGLSSHQAKCHSYDITLVP</sequence>
<evidence type="ECO:0000256" key="1">
    <source>
        <dbReference type="SAM" id="SignalP"/>
    </source>
</evidence>
<gene>
    <name evidence="2" type="ORF">BDW02DRAFT_566038</name>
</gene>
<name>A0A6A5KPZ3_9PLEO</name>
<keyword evidence="1" id="KW-0732">Signal</keyword>
<feature type="chain" id="PRO_5025343403" description="Secreted protein" evidence="1">
    <location>
        <begin position="19"/>
        <end position="108"/>
    </location>
</feature>
<feature type="signal peptide" evidence="1">
    <location>
        <begin position="1"/>
        <end position="18"/>
    </location>
</feature>
<dbReference type="AlphaFoldDB" id="A0A6A5KPZ3"/>
<keyword evidence="3" id="KW-1185">Reference proteome</keyword>
<accession>A0A6A5KPZ3</accession>
<organism evidence="2 3">
    <name type="scientific">Decorospora gaudefroyi</name>
    <dbReference type="NCBI Taxonomy" id="184978"/>
    <lineage>
        <taxon>Eukaryota</taxon>
        <taxon>Fungi</taxon>
        <taxon>Dikarya</taxon>
        <taxon>Ascomycota</taxon>
        <taxon>Pezizomycotina</taxon>
        <taxon>Dothideomycetes</taxon>
        <taxon>Pleosporomycetidae</taxon>
        <taxon>Pleosporales</taxon>
        <taxon>Pleosporineae</taxon>
        <taxon>Pleosporaceae</taxon>
        <taxon>Decorospora</taxon>
    </lineage>
</organism>
<evidence type="ECO:0000313" key="2">
    <source>
        <dbReference type="EMBL" id="KAF1837381.1"/>
    </source>
</evidence>
<protein>
    <recommendedName>
        <fullName evidence="4">Secreted protein</fullName>
    </recommendedName>
</protein>
<evidence type="ECO:0008006" key="4">
    <source>
        <dbReference type="Google" id="ProtNLM"/>
    </source>
</evidence>